<proteinExistence type="predicted"/>
<keyword evidence="1" id="KW-0472">Membrane</keyword>
<accession>A0A669E722</accession>
<dbReference type="Ensembl" id="ENSONIT00000041436.1">
    <property type="protein sequence ID" value="ENSONIP00000066747.1"/>
    <property type="gene ID" value="ENSONIG00000030947.1"/>
</dbReference>
<reference evidence="2" key="2">
    <citation type="submission" date="2025-09" db="UniProtKB">
        <authorList>
            <consortium name="Ensembl"/>
        </authorList>
    </citation>
    <scope>IDENTIFICATION</scope>
</reference>
<dbReference type="AlphaFoldDB" id="A0A669E722"/>
<organism evidence="2 3">
    <name type="scientific">Oreochromis niloticus</name>
    <name type="common">Nile tilapia</name>
    <name type="synonym">Tilapia nilotica</name>
    <dbReference type="NCBI Taxonomy" id="8128"/>
    <lineage>
        <taxon>Eukaryota</taxon>
        <taxon>Metazoa</taxon>
        <taxon>Chordata</taxon>
        <taxon>Craniata</taxon>
        <taxon>Vertebrata</taxon>
        <taxon>Euteleostomi</taxon>
        <taxon>Actinopterygii</taxon>
        <taxon>Neopterygii</taxon>
        <taxon>Teleostei</taxon>
        <taxon>Neoteleostei</taxon>
        <taxon>Acanthomorphata</taxon>
        <taxon>Ovalentaria</taxon>
        <taxon>Cichlomorphae</taxon>
        <taxon>Cichliformes</taxon>
        <taxon>Cichlidae</taxon>
        <taxon>African cichlids</taxon>
        <taxon>Pseudocrenilabrinae</taxon>
        <taxon>Oreochromini</taxon>
        <taxon>Oreochromis</taxon>
    </lineage>
</organism>
<evidence type="ECO:0000256" key="1">
    <source>
        <dbReference type="SAM" id="Phobius"/>
    </source>
</evidence>
<evidence type="ECO:0000313" key="2">
    <source>
        <dbReference type="Ensembl" id="ENSONIP00000066747.1"/>
    </source>
</evidence>
<name>A0A669E722_ORENI</name>
<reference evidence="2" key="1">
    <citation type="submission" date="2025-08" db="UniProtKB">
        <authorList>
            <consortium name="Ensembl"/>
        </authorList>
    </citation>
    <scope>IDENTIFICATION</scope>
</reference>
<keyword evidence="1" id="KW-0812">Transmembrane</keyword>
<sequence>MWSCKVFCLAPEVKPLQTKRLSSFSSFWIMMFRLLFFSFSFSYFFFHSSAVSDLPYLCPNMRVDLVSASL</sequence>
<dbReference type="Proteomes" id="UP000005207">
    <property type="component" value="Unplaced"/>
</dbReference>
<protein>
    <submittedName>
        <fullName evidence="2">Uncharacterized protein</fullName>
    </submittedName>
</protein>
<dbReference type="InParanoid" id="A0A669E722"/>
<keyword evidence="3" id="KW-1185">Reference proteome</keyword>
<dbReference type="OMA" id="SSFWIMM"/>
<evidence type="ECO:0000313" key="3">
    <source>
        <dbReference type="Proteomes" id="UP000005207"/>
    </source>
</evidence>
<feature type="transmembrane region" description="Helical" evidence="1">
    <location>
        <begin position="27"/>
        <end position="46"/>
    </location>
</feature>
<keyword evidence="1" id="KW-1133">Transmembrane helix</keyword>